<dbReference type="PROSITE" id="PS51197">
    <property type="entry name" value="HTH_RRF2_2"/>
    <property type="match status" value="1"/>
</dbReference>
<dbReference type="OrthoDB" id="213028at2"/>
<comment type="caution">
    <text evidence="1">The sequence shown here is derived from an EMBL/GenBank/DDBJ whole genome shotgun (WGS) entry which is preliminary data.</text>
</comment>
<dbReference type="Proteomes" id="UP000305541">
    <property type="component" value="Unassembled WGS sequence"/>
</dbReference>
<sequence>MKYSYKLSDAIHILAFLDIYKNGDLSSKMIASSIETNASTVRSLMSDLKKAGLISTRQGSVNPALTRSADQITLLDVYQAINMDHNLLHVDPKTNPQCVVGGNIQETLNAVYADIQESAFQKMALTSIQDIIDDVLERNQAR</sequence>
<evidence type="ECO:0000313" key="2">
    <source>
        <dbReference type="Proteomes" id="UP000305541"/>
    </source>
</evidence>
<dbReference type="InterPro" id="IPR036390">
    <property type="entry name" value="WH_DNA-bd_sf"/>
</dbReference>
<dbReference type="EMBL" id="VBTH01000007">
    <property type="protein sequence ID" value="TLQ04463.1"/>
    <property type="molecule type" value="Genomic_DNA"/>
</dbReference>
<accession>A0A5R9BVZ6</accession>
<dbReference type="PANTHER" id="PTHR33221:SF15">
    <property type="entry name" value="HTH-TYPE TRANSCRIPTIONAL REGULATOR YWGB-RELATED"/>
    <property type="match status" value="1"/>
</dbReference>
<dbReference type="GO" id="GO:0003700">
    <property type="term" value="F:DNA-binding transcription factor activity"/>
    <property type="evidence" value="ECO:0007669"/>
    <property type="project" value="TreeGrafter"/>
</dbReference>
<dbReference type="RefSeq" id="WP_138474263.1">
    <property type="nucleotide sequence ID" value="NZ_VBTH01000007.1"/>
</dbReference>
<name>A0A5R9BVZ6_9LACO</name>
<protein>
    <submittedName>
        <fullName evidence="1">Rrf2 family transcriptional regulator</fullName>
    </submittedName>
</protein>
<dbReference type="SUPFAM" id="SSF46785">
    <property type="entry name" value="Winged helix' DNA-binding domain"/>
    <property type="match status" value="1"/>
</dbReference>
<dbReference type="Gene3D" id="1.10.10.10">
    <property type="entry name" value="Winged helix-like DNA-binding domain superfamily/Winged helix DNA-binding domain"/>
    <property type="match status" value="1"/>
</dbReference>
<organism evidence="1 2">
    <name type="scientific">Pediococcus stilesii</name>
    <dbReference type="NCBI Taxonomy" id="331679"/>
    <lineage>
        <taxon>Bacteria</taxon>
        <taxon>Bacillati</taxon>
        <taxon>Bacillota</taxon>
        <taxon>Bacilli</taxon>
        <taxon>Lactobacillales</taxon>
        <taxon>Lactobacillaceae</taxon>
        <taxon>Pediococcus</taxon>
    </lineage>
</organism>
<dbReference type="InterPro" id="IPR036388">
    <property type="entry name" value="WH-like_DNA-bd_sf"/>
</dbReference>
<evidence type="ECO:0000313" key="1">
    <source>
        <dbReference type="EMBL" id="TLQ04463.1"/>
    </source>
</evidence>
<dbReference type="GO" id="GO:0005829">
    <property type="term" value="C:cytosol"/>
    <property type="evidence" value="ECO:0007669"/>
    <property type="project" value="TreeGrafter"/>
</dbReference>
<proteinExistence type="predicted"/>
<dbReference type="PANTHER" id="PTHR33221">
    <property type="entry name" value="WINGED HELIX-TURN-HELIX TRANSCRIPTIONAL REGULATOR, RRF2 FAMILY"/>
    <property type="match status" value="1"/>
</dbReference>
<gene>
    <name evidence="1" type="ORF">FEZ51_05215</name>
</gene>
<reference evidence="1 2" key="1">
    <citation type="submission" date="2019-05" db="EMBL/GenBank/DDBJ databases">
        <title>The metagenome of a microbial culture collection derived from dairy environment covers the genomic content of the human microbiome.</title>
        <authorList>
            <person name="Roder T."/>
            <person name="Wuthrich D."/>
            <person name="Sattari Z."/>
            <person name="Von Ah U."/>
            <person name="Bar C."/>
            <person name="Ronchi F."/>
            <person name="Macpherson A.J."/>
            <person name="Ganal-Vonarburg S.C."/>
            <person name="Bruggmann R."/>
            <person name="Vergeres G."/>
        </authorList>
    </citation>
    <scope>NUCLEOTIDE SEQUENCE [LARGE SCALE GENOMIC DNA]</scope>
    <source>
        <strain evidence="1 2">FAM 18815</strain>
    </source>
</reference>
<dbReference type="Pfam" id="PF02082">
    <property type="entry name" value="Rrf2"/>
    <property type="match status" value="1"/>
</dbReference>
<dbReference type="InterPro" id="IPR000944">
    <property type="entry name" value="Tscrpt_reg_Rrf2"/>
</dbReference>
<dbReference type="AlphaFoldDB" id="A0A5R9BVZ6"/>